<organism evidence="2 3">
    <name type="scientific">Ignelater luminosus</name>
    <name type="common">Cucubano</name>
    <name type="synonym">Pyrophorus luminosus</name>
    <dbReference type="NCBI Taxonomy" id="2038154"/>
    <lineage>
        <taxon>Eukaryota</taxon>
        <taxon>Metazoa</taxon>
        <taxon>Ecdysozoa</taxon>
        <taxon>Arthropoda</taxon>
        <taxon>Hexapoda</taxon>
        <taxon>Insecta</taxon>
        <taxon>Pterygota</taxon>
        <taxon>Neoptera</taxon>
        <taxon>Endopterygota</taxon>
        <taxon>Coleoptera</taxon>
        <taxon>Polyphaga</taxon>
        <taxon>Elateriformia</taxon>
        <taxon>Elateroidea</taxon>
        <taxon>Elateridae</taxon>
        <taxon>Agrypninae</taxon>
        <taxon>Pyrophorini</taxon>
        <taxon>Ignelater</taxon>
    </lineage>
</organism>
<sequence>MDRTNVNTGNDTLELVYQTTMQQKQRNDESQQAEATGQNDPNSPTPQGHCSNNRISDSANTITNHNVMTDMSKNVGKFDGEKGPNIIARMWLQQIENVATIYKWPDAYTYQVAISSLTGAASHWYSGKTNEVIDWLSFKLAFCKTFTSEPSRTDLWERMVS</sequence>
<feature type="region of interest" description="Disordered" evidence="1">
    <location>
        <begin position="19"/>
        <end position="58"/>
    </location>
</feature>
<dbReference type="EMBL" id="VTPC01090883">
    <property type="protein sequence ID" value="KAF2880942.1"/>
    <property type="molecule type" value="Genomic_DNA"/>
</dbReference>
<proteinExistence type="predicted"/>
<name>A0A8K0CAY0_IGNLU</name>
<evidence type="ECO:0000313" key="2">
    <source>
        <dbReference type="EMBL" id="KAF2880942.1"/>
    </source>
</evidence>
<evidence type="ECO:0008006" key="4">
    <source>
        <dbReference type="Google" id="ProtNLM"/>
    </source>
</evidence>
<accession>A0A8K0CAY0</accession>
<dbReference type="Proteomes" id="UP000801492">
    <property type="component" value="Unassembled WGS sequence"/>
</dbReference>
<comment type="caution">
    <text evidence="2">The sequence shown here is derived from an EMBL/GenBank/DDBJ whole genome shotgun (WGS) entry which is preliminary data.</text>
</comment>
<keyword evidence="3" id="KW-1185">Reference proteome</keyword>
<protein>
    <recommendedName>
        <fullName evidence="4">Retrotransposon gag domain-containing protein</fullName>
    </recommendedName>
</protein>
<dbReference type="OrthoDB" id="6503602at2759"/>
<gene>
    <name evidence="2" type="ORF">ILUMI_25223</name>
</gene>
<reference evidence="2" key="1">
    <citation type="submission" date="2019-08" db="EMBL/GenBank/DDBJ databases">
        <title>The genome of the North American firefly Photinus pyralis.</title>
        <authorList>
            <consortium name="Photinus pyralis genome working group"/>
            <person name="Fallon T.R."/>
            <person name="Sander Lower S.E."/>
            <person name="Weng J.-K."/>
        </authorList>
    </citation>
    <scope>NUCLEOTIDE SEQUENCE</scope>
    <source>
        <strain evidence="2">TRF0915ILg1</strain>
        <tissue evidence="2">Whole body</tissue>
    </source>
</reference>
<evidence type="ECO:0000313" key="3">
    <source>
        <dbReference type="Proteomes" id="UP000801492"/>
    </source>
</evidence>
<dbReference type="AlphaFoldDB" id="A0A8K0CAY0"/>
<evidence type="ECO:0000256" key="1">
    <source>
        <dbReference type="SAM" id="MobiDB-lite"/>
    </source>
</evidence>